<dbReference type="KEGG" id="gtr:GLOTRDRAFT_141518"/>
<proteinExistence type="inferred from homology"/>
<feature type="region of interest" description="Disordered" evidence="8">
    <location>
        <begin position="447"/>
        <end position="474"/>
    </location>
</feature>
<evidence type="ECO:0000256" key="6">
    <source>
        <dbReference type="ARBA" id="ARBA00022790"/>
    </source>
</evidence>
<keyword evidence="5" id="KW-0963">Cytoplasm</keyword>
<gene>
    <name evidence="11" type="ORF">GLOTRDRAFT_141518</name>
</gene>
<dbReference type="Pfam" id="PF01399">
    <property type="entry name" value="PCI"/>
    <property type="match status" value="1"/>
</dbReference>
<evidence type="ECO:0000313" key="11">
    <source>
        <dbReference type="EMBL" id="EPQ50428.1"/>
    </source>
</evidence>
<sequence length="474" mass="52027">MNDPLPTPPLNTASAGPSTPPPADNSQNATVSSDASLSLDGLLMQITSINDPEALDKTLRTFAPKEVRETILGSLLPDGADPLQVLDVRRNTLGILYLLSARLQVNAAGAPPQHVIETFCREFDQAQARVAPERVTMLARGIIQLGQQVGDVKLAVKPLHDLLVRFPPSLSYLTPLHGLFVTACVASRQFAVAEPVLSTPITQINTAFFPDLTYLDNLVYHYAGGTVYAALKQWEEAEDFFEIVVGAPALVPSAVQLEAGKKLILVQLIKDGKSNNLPKYANGSLQRQLKNSPYYGLTRHYPQQQAKLEQLVEKERETFEKDQNMGLVLQALDHAPRWAIKKLTGTYLTLSVSEIGKTVNMAGKDEAVQRLILSMIEKEEIDATLSMDGIVTFNEDHSALPMKRMLSKTEVDNALKEAQQQAAILRQLEREIGKSREYLLKAAKVKDNDWSGPGGPDEELLFDVTPSATWADDA</sequence>
<dbReference type="PANTHER" id="PTHR10758:SF1">
    <property type="entry name" value="COP9 SIGNALOSOME COMPLEX SUBUNIT 3"/>
    <property type="match status" value="1"/>
</dbReference>
<feature type="region of interest" description="Disordered" evidence="8">
    <location>
        <begin position="1"/>
        <end position="32"/>
    </location>
</feature>
<dbReference type="eggNOG" id="KOG2582">
    <property type="taxonomic scope" value="Eukaryota"/>
</dbReference>
<dbReference type="GO" id="GO:0005737">
    <property type="term" value="C:cytoplasm"/>
    <property type="evidence" value="ECO:0007669"/>
    <property type="project" value="UniProtKB-SubCell"/>
</dbReference>
<dbReference type="Proteomes" id="UP000030669">
    <property type="component" value="Unassembled WGS sequence"/>
</dbReference>
<evidence type="ECO:0000259" key="10">
    <source>
        <dbReference type="Pfam" id="PF22788"/>
    </source>
</evidence>
<name>S7PSN2_GLOTA</name>
<evidence type="ECO:0000256" key="4">
    <source>
        <dbReference type="ARBA" id="ARBA00014878"/>
    </source>
</evidence>
<dbReference type="AlphaFoldDB" id="S7PSN2"/>
<evidence type="ECO:0000256" key="1">
    <source>
        <dbReference type="ARBA" id="ARBA00004123"/>
    </source>
</evidence>
<comment type="similarity">
    <text evidence="3">Belongs to the CSN3 family.</text>
</comment>
<evidence type="ECO:0000256" key="8">
    <source>
        <dbReference type="SAM" id="MobiDB-lite"/>
    </source>
</evidence>
<evidence type="ECO:0000256" key="7">
    <source>
        <dbReference type="ARBA" id="ARBA00023242"/>
    </source>
</evidence>
<dbReference type="STRING" id="670483.S7PSN2"/>
<accession>S7PSN2</accession>
<dbReference type="OrthoDB" id="29061at2759"/>
<reference evidence="11 12" key="1">
    <citation type="journal article" date="2012" name="Science">
        <title>The Paleozoic origin of enzymatic lignin decomposition reconstructed from 31 fungal genomes.</title>
        <authorList>
            <person name="Floudas D."/>
            <person name="Binder M."/>
            <person name="Riley R."/>
            <person name="Barry K."/>
            <person name="Blanchette R.A."/>
            <person name="Henrissat B."/>
            <person name="Martinez A.T."/>
            <person name="Otillar R."/>
            <person name="Spatafora J.W."/>
            <person name="Yadav J.S."/>
            <person name="Aerts A."/>
            <person name="Benoit I."/>
            <person name="Boyd A."/>
            <person name="Carlson A."/>
            <person name="Copeland A."/>
            <person name="Coutinho P.M."/>
            <person name="de Vries R.P."/>
            <person name="Ferreira P."/>
            <person name="Findley K."/>
            <person name="Foster B."/>
            <person name="Gaskell J."/>
            <person name="Glotzer D."/>
            <person name="Gorecki P."/>
            <person name="Heitman J."/>
            <person name="Hesse C."/>
            <person name="Hori C."/>
            <person name="Igarashi K."/>
            <person name="Jurgens J.A."/>
            <person name="Kallen N."/>
            <person name="Kersten P."/>
            <person name="Kohler A."/>
            <person name="Kuees U."/>
            <person name="Kumar T.K.A."/>
            <person name="Kuo A."/>
            <person name="LaButti K."/>
            <person name="Larrondo L.F."/>
            <person name="Lindquist E."/>
            <person name="Ling A."/>
            <person name="Lombard V."/>
            <person name="Lucas S."/>
            <person name="Lundell T."/>
            <person name="Martin R."/>
            <person name="McLaughlin D.J."/>
            <person name="Morgenstern I."/>
            <person name="Morin E."/>
            <person name="Murat C."/>
            <person name="Nagy L.G."/>
            <person name="Nolan M."/>
            <person name="Ohm R.A."/>
            <person name="Patyshakuliyeva A."/>
            <person name="Rokas A."/>
            <person name="Ruiz-Duenas F.J."/>
            <person name="Sabat G."/>
            <person name="Salamov A."/>
            <person name="Samejima M."/>
            <person name="Schmutz J."/>
            <person name="Slot J.C."/>
            <person name="St John F."/>
            <person name="Stenlid J."/>
            <person name="Sun H."/>
            <person name="Sun S."/>
            <person name="Syed K."/>
            <person name="Tsang A."/>
            <person name="Wiebenga A."/>
            <person name="Young D."/>
            <person name="Pisabarro A."/>
            <person name="Eastwood D.C."/>
            <person name="Martin F."/>
            <person name="Cullen D."/>
            <person name="Grigoriev I.V."/>
            <person name="Hibbett D.S."/>
        </authorList>
    </citation>
    <scope>NUCLEOTIDE SEQUENCE [LARGE SCALE GENOMIC DNA]</scope>
    <source>
        <strain evidence="11 12">ATCC 11539</strain>
    </source>
</reference>
<keyword evidence="6" id="KW-0736">Signalosome</keyword>
<dbReference type="RefSeq" id="XP_007871142.1">
    <property type="nucleotide sequence ID" value="XM_007872951.1"/>
</dbReference>
<dbReference type="OMA" id="NHYHDLV"/>
<dbReference type="GO" id="GO:0008180">
    <property type="term" value="C:COP9 signalosome"/>
    <property type="evidence" value="ECO:0007669"/>
    <property type="project" value="UniProtKB-KW"/>
</dbReference>
<dbReference type="GO" id="GO:0006511">
    <property type="term" value="P:ubiquitin-dependent protein catabolic process"/>
    <property type="evidence" value="ECO:0007669"/>
    <property type="project" value="TreeGrafter"/>
</dbReference>
<evidence type="ECO:0000256" key="3">
    <source>
        <dbReference type="ARBA" id="ARBA00007084"/>
    </source>
</evidence>
<feature type="domain" description="COP9 signalosome complex subunit 3 N-terminal helical repeats" evidence="10">
    <location>
        <begin position="83"/>
        <end position="281"/>
    </location>
</feature>
<dbReference type="HOGENOM" id="CLU_028825_2_1_1"/>
<dbReference type="InterPro" id="IPR050756">
    <property type="entry name" value="CSN3"/>
</dbReference>
<keyword evidence="12" id="KW-1185">Reference proteome</keyword>
<dbReference type="EMBL" id="KB469316">
    <property type="protein sequence ID" value="EPQ50428.1"/>
    <property type="molecule type" value="Genomic_DNA"/>
</dbReference>
<dbReference type="InterPro" id="IPR055089">
    <property type="entry name" value="COP9_N"/>
</dbReference>
<evidence type="ECO:0000256" key="5">
    <source>
        <dbReference type="ARBA" id="ARBA00022490"/>
    </source>
</evidence>
<evidence type="ECO:0000256" key="2">
    <source>
        <dbReference type="ARBA" id="ARBA00004496"/>
    </source>
</evidence>
<evidence type="ECO:0000313" key="12">
    <source>
        <dbReference type="Proteomes" id="UP000030669"/>
    </source>
</evidence>
<comment type="subcellular location">
    <subcellularLocation>
        <location evidence="2">Cytoplasm</location>
    </subcellularLocation>
    <subcellularLocation>
        <location evidence="1">Nucleus</location>
    </subcellularLocation>
</comment>
<organism evidence="11 12">
    <name type="scientific">Gloeophyllum trabeum (strain ATCC 11539 / FP-39264 / Madison 617)</name>
    <name type="common">Brown rot fungus</name>
    <dbReference type="NCBI Taxonomy" id="670483"/>
    <lineage>
        <taxon>Eukaryota</taxon>
        <taxon>Fungi</taxon>
        <taxon>Dikarya</taxon>
        <taxon>Basidiomycota</taxon>
        <taxon>Agaricomycotina</taxon>
        <taxon>Agaricomycetes</taxon>
        <taxon>Gloeophyllales</taxon>
        <taxon>Gloeophyllaceae</taxon>
        <taxon>Gloeophyllum</taxon>
    </lineage>
</organism>
<evidence type="ECO:0000259" key="9">
    <source>
        <dbReference type="Pfam" id="PF01399"/>
    </source>
</evidence>
<feature type="domain" description="PCI" evidence="9">
    <location>
        <begin position="317"/>
        <end position="395"/>
    </location>
</feature>
<dbReference type="InterPro" id="IPR000717">
    <property type="entry name" value="PCI_dom"/>
</dbReference>
<dbReference type="GeneID" id="19304798"/>
<keyword evidence="7" id="KW-0539">Nucleus</keyword>
<dbReference type="PANTHER" id="PTHR10758">
    <property type="entry name" value="26S PROTEASOME NON-ATPASE REGULATORY SUBUNIT 3/COP9 SIGNALOSOME COMPLEX SUBUNIT 3"/>
    <property type="match status" value="1"/>
</dbReference>
<protein>
    <recommendedName>
        <fullName evidence="4">COP9 signalosome complex subunit 3</fullName>
    </recommendedName>
</protein>
<dbReference type="Pfam" id="PF22788">
    <property type="entry name" value="COP9_hel_rpt"/>
    <property type="match status" value="1"/>
</dbReference>